<sequence length="1751" mass="189305">MGYTQLNKNTVLSETKLKESISWIKKQQNTEGAYTTDNDLVLPEQSTSEALTTFYDLELGFDESQAKAFSFLTTSSDDSTEFISRRIITNAQQKHDNSGLVLHLKAYQNQNGGFGFTQGFDSFVLDTTWALKALEIADQAKSNEANWAITWLVSQQQADGGWKNALGHNDIYSSALAINALWQYRTVYNLNSQLKKAVQWLLDQRNADGYWEYTDYTALALLAVLPNLNELIQVMPAIDYLVSIQDTDGSWEDDVYVTSLVLRALNMVSEIGGSDIPLLQGRIIDADTRQILAGITVTFQNQTTMTDQSGSFSLPIKAVGESQIEASQNGYLVTQRSIIIPELKTIQLGDIQLKRVANTTMISGFITDQSTGKAINDATISLSDGQIISSNKGYYQATIAPGTITITITAYGYHEVVGTATVKLGEIIYFSPALIAQKNPIPMKSSISGRILDEETMQPLKGVVIEESNGKKQITSSDGIFQFSELVAGNYTFTISLNGYLNKVMHVSISENSNFALGDVVLQLAPEQTGSSIHGIITDAITGQPISGVNVIITGDYNKMVSTSTDGSYKVTGLSAGSITITVSANGYQSANTTITIDDVTDYILSVSLHAESQVKPDKTTVKGVVVDSITGLPLADVMVAATVNNITSVSTTNVTGQFIFENIDDDIVALAFTKKDYRDTNFEISMFEKQVNDLGQIRLASNDNQNYKKLADLVVDFVAPINLSTDQQTLKVTGSVAVTVSNLGRADAPAGFTIVAFKDNNHNETFDVGIDTVLGKITVQKPLLINQTETYTIDVSGVLEFRDAPIYAVVDSENKVEELSKQNNIGSTAMAARIKPEIGEIEPVLKWRSDSLNVTSGVLVIPTRDTNGNGNIDAKDMPSIIFLSHNGFSSSGKLHIVNGNTGEKQLTIQDPEGVKLSGWPGIAAADIDNDGLVEVLVPTMSGQLAAICTVTGKVKWLSTIPSSPYYYQPYGGGPSIIDLNGDGNVEILFGRHVLNGSDGSLLWAGKGSFHGGKTGMQSFAADINLDGFPEVIVGASAYDYQGNLLWQNNTVGDGYTAVGKFISNEAHPQIVVSAVGKVYMLNYKGEILWGPVGLPGGGKGGAPVIADMDGDGIPEIGIAGAYYYTVFKADGSILWNKPVQDSSSSQTGSSVFDFDGDGRAEVVYADEKNIHIYDGETGNELFTVPHGSTTAGEYPVIADIDNDGHAELLVVGDDFNDGVDYRGLRVFKGKNNSWVRTRNIWNQYDYYINNINDDLAIPTHQGNSWDLHNTFRLNRPLDLDPTVVADLTASYIRVEDKFGQGDSTLTVRIGNGGGYPVPSGVSVAYYNGDPLSGGVLLGVVKTSQALHSDGYQDVSLSLADLSQISILYVVADDDGAGIHTIDDANRANNTAILDLTSLRYGDITVSTDKANYLPETNVQLQAVANNLGRYPGKFNIQLSILDANNQVVSLLPVTDVGIIAASSGVTHSENWGTALNTAGNYTLCGKLMDEQGNVVAEDHSIFSILAVNEGEPVASLRVTTDKPEYMQNDQVELTSLYRNLSINTPIKEAYIELTVVAPNSAQEFSHKQSIGEIPASSSFSQFTINQVLMNAELGNYTVTAKLFNGKGELLASAETFYQVITDPKQLLEKLEISAGGIPELVIGSSTVSIDDFYNLGNTDLINLKITHILVNGDQNIKLQESIINLNARQRQRLVFRIETTGLLPDKTYPILLIAEINEHSKLLVTRELHVLPKAMSPGEGGIVIKKPKSK</sequence>
<proteinExistence type="predicted"/>
<dbReference type="InterPro" id="IPR018247">
    <property type="entry name" value="EF_Hand_1_Ca_BS"/>
</dbReference>
<dbReference type="InterPro" id="IPR013783">
    <property type="entry name" value="Ig-like_fold"/>
</dbReference>
<dbReference type="Proteomes" id="UP000273143">
    <property type="component" value="Chromosome"/>
</dbReference>
<dbReference type="GO" id="GO:0005615">
    <property type="term" value="C:extracellular space"/>
    <property type="evidence" value="ECO:0007669"/>
    <property type="project" value="TreeGrafter"/>
</dbReference>
<protein>
    <recommendedName>
        <fullName evidence="6">CARDB domain-containing protein</fullName>
    </recommendedName>
</protein>
<dbReference type="EMBL" id="CP029822">
    <property type="protein sequence ID" value="AZS49753.1"/>
    <property type="molecule type" value="Genomic_DNA"/>
</dbReference>
<dbReference type="Pfam" id="PF07705">
    <property type="entry name" value="CARDB"/>
    <property type="match status" value="1"/>
</dbReference>
<keyword evidence="1" id="KW-0732">Signal</keyword>
<feature type="domain" description="CARDB" evidence="2">
    <location>
        <begin position="712"/>
        <end position="826"/>
    </location>
</feature>
<dbReference type="RefSeq" id="WP_127161933.1">
    <property type="nucleotide sequence ID" value="NZ_CP029822.1"/>
</dbReference>
<evidence type="ECO:0000259" key="2">
    <source>
        <dbReference type="Pfam" id="PF07705"/>
    </source>
</evidence>
<dbReference type="SUPFAM" id="SSF49464">
    <property type="entry name" value="Carboxypeptidase regulatory domain-like"/>
    <property type="match status" value="5"/>
</dbReference>
<feature type="domain" description="Squalene cyclase C-terminal" evidence="3">
    <location>
        <begin position="138"/>
        <end position="257"/>
    </location>
</feature>
<evidence type="ECO:0000313" key="5">
    <source>
        <dbReference type="Proteomes" id="UP000273143"/>
    </source>
</evidence>
<dbReference type="Pfam" id="PF13620">
    <property type="entry name" value="CarboxypepD_reg"/>
    <property type="match status" value="1"/>
</dbReference>
<organism evidence="4 5">
    <name type="scientific">Entomomonas moraniae</name>
    <dbReference type="NCBI Taxonomy" id="2213226"/>
    <lineage>
        <taxon>Bacteria</taxon>
        <taxon>Pseudomonadati</taxon>
        <taxon>Pseudomonadota</taxon>
        <taxon>Gammaproteobacteria</taxon>
        <taxon>Pseudomonadales</taxon>
        <taxon>Pseudomonadaceae</taxon>
        <taxon>Entomomonas</taxon>
    </lineage>
</organism>
<evidence type="ECO:0000259" key="3">
    <source>
        <dbReference type="Pfam" id="PF13243"/>
    </source>
</evidence>
<dbReference type="InterPro" id="IPR008969">
    <property type="entry name" value="CarboxyPept-like_regulatory"/>
</dbReference>
<accession>A0A3Q9JHM0</accession>
<dbReference type="GO" id="GO:0004181">
    <property type="term" value="F:metallocarboxypeptidase activity"/>
    <property type="evidence" value="ECO:0007669"/>
    <property type="project" value="TreeGrafter"/>
</dbReference>
<dbReference type="SUPFAM" id="SSF69318">
    <property type="entry name" value="Integrin alpha N-terminal domain"/>
    <property type="match status" value="1"/>
</dbReference>
<dbReference type="PANTHER" id="PTHR11532:SF57">
    <property type="entry name" value="CARBOXYPEPTIDASE D, B"/>
    <property type="match status" value="1"/>
</dbReference>
<dbReference type="Pfam" id="PF13243">
    <property type="entry name" value="SQHop_cyclase_C"/>
    <property type="match status" value="1"/>
</dbReference>
<dbReference type="InterPro" id="IPR028994">
    <property type="entry name" value="Integrin_alpha_N"/>
</dbReference>
<dbReference type="GO" id="GO:0006518">
    <property type="term" value="P:peptide metabolic process"/>
    <property type="evidence" value="ECO:0007669"/>
    <property type="project" value="TreeGrafter"/>
</dbReference>
<reference evidence="5" key="1">
    <citation type="submission" date="2018-06" db="EMBL/GenBank/DDBJ databases">
        <title>Complete genome of Pseudomonas insecticola strain QZS01.</title>
        <authorList>
            <person name="Wang J."/>
            <person name="Su Q."/>
        </authorList>
    </citation>
    <scope>NUCLEOTIDE SEQUENCE [LARGE SCALE GENOMIC DNA]</scope>
    <source>
        <strain evidence="5">QZS01</strain>
    </source>
</reference>
<dbReference type="InterPro" id="IPR032696">
    <property type="entry name" value="SQ_cyclase_C"/>
</dbReference>
<keyword evidence="5" id="KW-1185">Reference proteome</keyword>
<dbReference type="Gene3D" id="2.130.10.130">
    <property type="entry name" value="Integrin alpha, N-terminal"/>
    <property type="match status" value="1"/>
</dbReference>
<dbReference type="KEGG" id="emo:DM558_02685"/>
<evidence type="ECO:0000313" key="4">
    <source>
        <dbReference type="EMBL" id="AZS49753.1"/>
    </source>
</evidence>
<dbReference type="InterPro" id="IPR008930">
    <property type="entry name" value="Terpenoid_cyclase/PrenylTrfase"/>
</dbReference>
<evidence type="ECO:0008006" key="6">
    <source>
        <dbReference type="Google" id="ProtNLM"/>
    </source>
</evidence>
<dbReference type="SUPFAM" id="SSF48239">
    <property type="entry name" value="Terpenoid cyclases/Protein prenyltransferases"/>
    <property type="match status" value="1"/>
</dbReference>
<dbReference type="Gene3D" id="1.50.10.20">
    <property type="match status" value="2"/>
</dbReference>
<dbReference type="Pfam" id="PF13715">
    <property type="entry name" value="CarbopepD_reg_2"/>
    <property type="match status" value="1"/>
</dbReference>
<dbReference type="Pfam" id="PF13517">
    <property type="entry name" value="FG-GAP_3"/>
    <property type="match status" value="1"/>
</dbReference>
<dbReference type="Gene3D" id="2.60.40.1120">
    <property type="entry name" value="Carboxypeptidase-like, regulatory domain"/>
    <property type="match status" value="4"/>
</dbReference>
<name>A0A3Q9JHM0_9GAMM</name>
<gene>
    <name evidence="4" type="ORF">DM558_02685</name>
</gene>
<dbReference type="CDD" id="cd00688">
    <property type="entry name" value="ISOPREN_C2_like"/>
    <property type="match status" value="1"/>
</dbReference>
<dbReference type="InterPro" id="IPR011635">
    <property type="entry name" value="CARDB"/>
</dbReference>
<dbReference type="Gene3D" id="2.60.40.10">
    <property type="entry name" value="Immunoglobulins"/>
    <property type="match status" value="2"/>
</dbReference>
<dbReference type="PROSITE" id="PS00018">
    <property type="entry name" value="EF_HAND_1"/>
    <property type="match status" value="1"/>
</dbReference>
<dbReference type="GO" id="GO:0016485">
    <property type="term" value="P:protein processing"/>
    <property type="evidence" value="ECO:0007669"/>
    <property type="project" value="TreeGrafter"/>
</dbReference>
<dbReference type="InterPro" id="IPR013517">
    <property type="entry name" value="FG-GAP"/>
</dbReference>
<dbReference type="InterPro" id="IPR050753">
    <property type="entry name" value="Peptidase_M14_domain"/>
</dbReference>
<dbReference type="PANTHER" id="PTHR11532">
    <property type="entry name" value="PROTEASE M14 CARBOXYPEPTIDASE"/>
    <property type="match status" value="1"/>
</dbReference>
<evidence type="ECO:0000256" key="1">
    <source>
        <dbReference type="ARBA" id="ARBA00022729"/>
    </source>
</evidence>